<dbReference type="EMBL" id="JBDFQZ010000006">
    <property type="protein sequence ID" value="KAK9713822.1"/>
    <property type="molecule type" value="Genomic_DNA"/>
</dbReference>
<sequence>MHVNLFPYFPRSILPFHCLYFLKKIDAQPASSSSSLHLPRINTQPPLILVDSTSSSSSHYHLLLHTTDGNARTVQRRSKGPVRKDFGQMSFLVFVQWHAYALYCSLYFQTPHVSKLLLHRTPSKLHQIASKLHCTNLHLYCTLYFLNKHLPKLKTNPTSLKLRYFVLKLQHISLD</sequence>
<reference evidence="1" key="1">
    <citation type="submission" date="2024-03" db="EMBL/GenBank/DDBJ databases">
        <title>WGS assembly of Saponaria officinalis var. Norfolk2.</title>
        <authorList>
            <person name="Jenkins J."/>
            <person name="Shu S."/>
            <person name="Grimwood J."/>
            <person name="Barry K."/>
            <person name="Goodstein D."/>
            <person name="Schmutz J."/>
            <person name="Leebens-Mack J."/>
            <person name="Osbourn A."/>
        </authorList>
    </citation>
    <scope>NUCLEOTIDE SEQUENCE [LARGE SCALE GENOMIC DNA]</scope>
    <source>
        <strain evidence="1">JIC</strain>
    </source>
</reference>
<dbReference type="AlphaFoldDB" id="A0AAW1K7H0"/>
<comment type="caution">
    <text evidence="1">The sequence shown here is derived from an EMBL/GenBank/DDBJ whole genome shotgun (WGS) entry which is preliminary data.</text>
</comment>
<protein>
    <submittedName>
        <fullName evidence="1">Uncharacterized protein</fullName>
    </submittedName>
</protein>
<evidence type="ECO:0000313" key="2">
    <source>
        <dbReference type="Proteomes" id="UP001443914"/>
    </source>
</evidence>
<evidence type="ECO:0000313" key="1">
    <source>
        <dbReference type="EMBL" id="KAK9713822.1"/>
    </source>
</evidence>
<name>A0AAW1K7H0_SAPOF</name>
<dbReference type="Proteomes" id="UP001443914">
    <property type="component" value="Unassembled WGS sequence"/>
</dbReference>
<gene>
    <name evidence="1" type="ORF">RND81_06G053500</name>
</gene>
<keyword evidence="2" id="KW-1185">Reference proteome</keyword>
<accession>A0AAW1K7H0</accession>
<organism evidence="1 2">
    <name type="scientific">Saponaria officinalis</name>
    <name type="common">Common soapwort</name>
    <name type="synonym">Lychnis saponaria</name>
    <dbReference type="NCBI Taxonomy" id="3572"/>
    <lineage>
        <taxon>Eukaryota</taxon>
        <taxon>Viridiplantae</taxon>
        <taxon>Streptophyta</taxon>
        <taxon>Embryophyta</taxon>
        <taxon>Tracheophyta</taxon>
        <taxon>Spermatophyta</taxon>
        <taxon>Magnoliopsida</taxon>
        <taxon>eudicotyledons</taxon>
        <taxon>Gunneridae</taxon>
        <taxon>Pentapetalae</taxon>
        <taxon>Caryophyllales</taxon>
        <taxon>Caryophyllaceae</taxon>
        <taxon>Caryophylleae</taxon>
        <taxon>Saponaria</taxon>
    </lineage>
</organism>
<proteinExistence type="predicted"/>